<evidence type="ECO:0000256" key="1">
    <source>
        <dbReference type="ARBA" id="ARBA00023122"/>
    </source>
</evidence>
<accession>A0A6I2GAU0</accession>
<evidence type="ECO:0000313" key="6">
    <source>
        <dbReference type="Proteomes" id="UP000430975"/>
    </source>
</evidence>
<dbReference type="InterPro" id="IPR028979">
    <property type="entry name" value="Ser_kin/Pase_Hpr-like_N_sf"/>
</dbReference>
<dbReference type="Gene3D" id="1.10.10.10">
    <property type="entry name" value="Winged helix-like DNA-binding domain superfamily/Winged helix DNA-binding domain"/>
    <property type="match status" value="1"/>
</dbReference>
<dbReference type="PANTHER" id="PTHR43080">
    <property type="entry name" value="CBS DOMAIN-CONTAINING PROTEIN CBSX3, MITOCHONDRIAL"/>
    <property type="match status" value="1"/>
</dbReference>
<reference evidence="4 6" key="2">
    <citation type="submission" date="2019-11" db="EMBL/GenBank/DDBJ databases">
        <title>Characterisation of Fundicoccus ignavus gen. nov. sp. nov., a novel genus of the family Aerococcaceae isolated from bulk tank milk.</title>
        <authorList>
            <person name="Siebert A."/>
            <person name="Huptas C."/>
            <person name="Wenning M."/>
            <person name="Scherer S."/>
            <person name="Doll E.V."/>
        </authorList>
    </citation>
    <scope>NUCLEOTIDE SEQUENCE [LARGE SCALE GENOMIC DNA]</scope>
    <source>
        <strain evidence="4 6">WS4759</strain>
    </source>
</reference>
<dbReference type="PROSITE" id="PS51371">
    <property type="entry name" value="CBS"/>
    <property type="match status" value="1"/>
</dbReference>
<dbReference type="SUPFAM" id="SSF75138">
    <property type="entry name" value="HprK N-terminal domain-like"/>
    <property type="match status" value="1"/>
</dbReference>
<protein>
    <submittedName>
        <fullName evidence="4">CBS domain-containing protein</fullName>
    </submittedName>
</protein>
<dbReference type="InterPro" id="IPR036390">
    <property type="entry name" value="WH_DNA-bd_sf"/>
</dbReference>
<gene>
    <name evidence="5" type="ORF">GF867_02780</name>
    <name evidence="4" type="ORF">GIY09_03060</name>
</gene>
<dbReference type="CDD" id="cd04596">
    <property type="entry name" value="CBS_pair_DRTGG_assoc"/>
    <property type="match status" value="1"/>
</dbReference>
<dbReference type="SUPFAM" id="SSF46785">
    <property type="entry name" value="Winged helix' DNA-binding domain"/>
    <property type="match status" value="1"/>
</dbReference>
<dbReference type="SMART" id="SM00116">
    <property type="entry name" value="CBS"/>
    <property type="match status" value="2"/>
</dbReference>
<feature type="domain" description="CBS" evidence="3">
    <location>
        <begin position="255"/>
        <end position="313"/>
    </location>
</feature>
<dbReference type="InterPro" id="IPR051257">
    <property type="entry name" value="Diverse_CBS-Domain"/>
</dbReference>
<dbReference type="InterPro" id="IPR029069">
    <property type="entry name" value="HotDog_dom_sf"/>
</dbReference>
<dbReference type="InterPro" id="IPR010766">
    <property type="entry name" value="DRTGG"/>
</dbReference>
<dbReference type="SUPFAM" id="SSF54637">
    <property type="entry name" value="Thioesterase/thiol ester dehydrase-isomerase"/>
    <property type="match status" value="1"/>
</dbReference>
<dbReference type="InterPro" id="IPR000644">
    <property type="entry name" value="CBS_dom"/>
</dbReference>
<dbReference type="RefSeq" id="WP_153831591.1">
    <property type="nucleotide sequence ID" value="NZ_WJQS01000002.1"/>
</dbReference>
<dbReference type="Gene3D" id="3.10.580.10">
    <property type="entry name" value="CBS-domain"/>
    <property type="match status" value="1"/>
</dbReference>
<dbReference type="Proteomes" id="UP000430975">
    <property type="component" value="Unassembled WGS sequence"/>
</dbReference>
<sequence>MATKHEQIIQYIETLPVGEKISVRGIAKQLNMSEGTAYRAIKDAEINGLVSTIERVGTIRIEKKTEYIPDMLTFREVARVTDGEILGGENGLDHPLSKFIIGAMTVDAMERYFSKNTLIIVGNREDVQKLALENGIAVLVTGGLKTSQDVIDLANKKELPIISTTHDTFTVATIINRSMTEQLIKKEIITIKDIYTPIEQTKALSPQDTIKVFHDLSNETGLSRFPVVYNNRLTGVVTAKDLIGRSESVPIERVMTKETVTVKTHMSVANVSHRMVWEDIEMIPVVADNLQLLGVVTRQDIMKAIQTMQQQPQIVNTYEDDVVVHLEEYHSDGEDQRYQYAFSVQPQMINNLGTISYGVLCELISQVAYRRIYETTGLNNIIESLNFNYFNLVQMGNDIQFSVEIVNQNRRSALSQVDIFHENTLVARALVTSQIIGRNYTK</sequence>
<dbReference type="SUPFAM" id="SSF54631">
    <property type="entry name" value="CBS-domain pair"/>
    <property type="match status" value="1"/>
</dbReference>
<dbReference type="InterPro" id="IPR046342">
    <property type="entry name" value="CBS_dom_sf"/>
</dbReference>
<dbReference type="Gene3D" id="3.40.1390.20">
    <property type="entry name" value="HprK N-terminal domain-like"/>
    <property type="match status" value="1"/>
</dbReference>
<dbReference type="EMBL" id="WJQT01000002">
    <property type="protein sequence ID" value="MRJ46492.1"/>
    <property type="molecule type" value="Genomic_DNA"/>
</dbReference>
<dbReference type="Pfam" id="PF00571">
    <property type="entry name" value="CBS"/>
    <property type="match status" value="2"/>
</dbReference>
<evidence type="ECO:0000313" key="5">
    <source>
        <dbReference type="EMBL" id="MRJ46492.1"/>
    </source>
</evidence>
<evidence type="ECO:0000256" key="2">
    <source>
        <dbReference type="PROSITE-ProRule" id="PRU00703"/>
    </source>
</evidence>
<dbReference type="Proteomes" id="UP000440066">
    <property type="component" value="Unassembled WGS sequence"/>
</dbReference>
<keyword evidence="6" id="KW-1185">Reference proteome</keyword>
<dbReference type="AlphaFoldDB" id="A0A6I2GAU0"/>
<dbReference type="InterPro" id="IPR036388">
    <property type="entry name" value="WH-like_DNA-bd_sf"/>
</dbReference>
<evidence type="ECO:0000259" key="3">
    <source>
        <dbReference type="PROSITE" id="PS51371"/>
    </source>
</evidence>
<dbReference type="EMBL" id="WJQS01000002">
    <property type="protein sequence ID" value="MRI84880.1"/>
    <property type="molecule type" value="Genomic_DNA"/>
</dbReference>
<evidence type="ECO:0000313" key="7">
    <source>
        <dbReference type="Proteomes" id="UP000440066"/>
    </source>
</evidence>
<name>A0A6I2GAU0_9LACT</name>
<proteinExistence type="predicted"/>
<dbReference type="Gene3D" id="3.10.129.10">
    <property type="entry name" value="Hotdog Thioesterase"/>
    <property type="match status" value="1"/>
</dbReference>
<organism evidence="4 6">
    <name type="scientific">Fundicoccus ignavus</name>
    <dbReference type="NCBI Taxonomy" id="2664442"/>
    <lineage>
        <taxon>Bacteria</taxon>
        <taxon>Bacillati</taxon>
        <taxon>Bacillota</taxon>
        <taxon>Bacilli</taxon>
        <taxon>Lactobacillales</taxon>
        <taxon>Aerococcaceae</taxon>
        <taxon>Fundicoccus</taxon>
    </lineage>
</organism>
<keyword evidence="1 2" id="KW-0129">CBS domain</keyword>
<dbReference type="PANTHER" id="PTHR43080:SF2">
    <property type="entry name" value="CBS DOMAIN-CONTAINING PROTEIN"/>
    <property type="match status" value="1"/>
</dbReference>
<dbReference type="Pfam" id="PF07085">
    <property type="entry name" value="DRTGG"/>
    <property type="match status" value="1"/>
</dbReference>
<comment type="caution">
    <text evidence="4">The sequence shown here is derived from an EMBL/GenBank/DDBJ whole genome shotgun (WGS) entry which is preliminary data.</text>
</comment>
<reference evidence="5 7" key="1">
    <citation type="submission" date="2019-11" db="EMBL/GenBank/DDBJ databases">
        <title>Characterisation of Fundicoccus ignavus gen. nov. sp. nov., a novel genus of the family Aerococcaceae from bulk tank milk.</title>
        <authorList>
            <person name="Siebert A."/>
            <person name="Huptas C."/>
            <person name="Wenning M."/>
            <person name="Scherer S."/>
            <person name="Doll E.V."/>
        </authorList>
    </citation>
    <scope>NUCLEOTIDE SEQUENCE [LARGE SCALE GENOMIC DNA]</scope>
    <source>
        <strain evidence="5 7">DSM 109652</strain>
    </source>
</reference>
<evidence type="ECO:0000313" key="4">
    <source>
        <dbReference type="EMBL" id="MRI84880.1"/>
    </source>
</evidence>